<evidence type="ECO:0000259" key="6">
    <source>
        <dbReference type="PROSITE" id="PS51503"/>
    </source>
</evidence>
<keyword evidence="8" id="KW-1185">Reference proteome</keyword>
<keyword evidence="2 5" id="KW-0812">Transmembrane</keyword>
<reference evidence="7" key="3">
    <citation type="submission" date="2025-09" db="UniProtKB">
        <authorList>
            <consortium name="Ensembl"/>
        </authorList>
    </citation>
    <scope>IDENTIFICATION</scope>
</reference>
<feature type="transmembrane region" description="Helical" evidence="5">
    <location>
        <begin position="140"/>
        <end position="163"/>
    </location>
</feature>
<dbReference type="Pfam" id="PF04588">
    <property type="entry name" value="HIG_1_N"/>
    <property type="match status" value="1"/>
</dbReference>
<dbReference type="Proteomes" id="UP000016665">
    <property type="component" value="Chromosome 13"/>
</dbReference>
<dbReference type="InterPro" id="IPR007667">
    <property type="entry name" value="Hypoxia_induced_domain"/>
</dbReference>
<dbReference type="AlphaFoldDB" id="U3K1L9"/>
<evidence type="ECO:0000313" key="8">
    <source>
        <dbReference type="Proteomes" id="UP000016665"/>
    </source>
</evidence>
<dbReference type="STRING" id="59894.ENSFALP00000008923"/>
<evidence type="ECO:0000256" key="1">
    <source>
        <dbReference type="ARBA" id="ARBA00004325"/>
    </source>
</evidence>
<name>U3K1L9_FICAL</name>
<dbReference type="eggNOG" id="KOG4431">
    <property type="taxonomic scope" value="Eukaryota"/>
</dbReference>
<evidence type="ECO:0000256" key="4">
    <source>
        <dbReference type="ARBA" id="ARBA00023136"/>
    </source>
</evidence>
<evidence type="ECO:0000313" key="7">
    <source>
        <dbReference type="Ensembl" id="ENSFALP00000008923.2"/>
    </source>
</evidence>
<accession>U3K1L9</accession>
<keyword evidence="3 5" id="KW-1133">Transmembrane helix</keyword>
<dbReference type="GeneTree" id="ENSGT00940000158761"/>
<evidence type="ECO:0000256" key="2">
    <source>
        <dbReference type="ARBA" id="ARBA00022692"/>
    </source>
</evidence>
<feature type="transmembrane region" description="Helical" evidence="5">
    <location>
        <begin position="109"/>
        <end position="128"/>
    </location>
</feature>
<dbReference type="Ensembl" id="ENSFALT00000008961.2">
    <property type="protein sequence ID" value="ENSFALP00000008923.2"/>
    <property type="gene ID" value="ENSFALG00000008529.2"/>
</dbReference>
<sequence length="167" mass="18472">MRAELLHPCSDTMDPCYNHTSSQKSMDSHLQLVVGFFLVILIVVTLCGNIIVCLAVTLDRRLRSLTNCFIVSLAMAAEPPPPLEPYPLPTFHEEGFTEKFLRKTRENPLVPLGCLCTVGILAYGIICFKKGNTRRSQLMMRARVIAQGFTFAALLGGMVATAVKSRQ</sequence>
<reference evidence="7" key="2">
    <citation type="submission" date="2025-08" db="UniProtKB">
        <authorList>
            <consortium name="Ensembl"/>
        </authorList>
    </citation>
    <scope>IDENTIFICATION</scope>
</reference>
<dbReference type="InterPro" id="IPR050355">
    <property type="entry name" value="RCF1"/>
</dbReference>
<dbReference type="GO" id="GO:0031966">
    <property type="term" value="C:mitochondrial membrane"/>
    <property type="evidence" value="ECO:0007669"/>
    <property type="project" value="UniProtKB-SubCell"/>
</dbReference>
<dbReference type="PANTHER" id="PTHR12297">
    <property type="entry name" value="HYPOXIA-INDUCBILE GENE 1 HIG1 -RELATED"/>
    <property type="match status" value="1"/>
</dbReference>
<dbReference type="SUPFAM" id="SSF81321">
    <property type="entry name" value="Family A G protein-coupled receptor-like"/>
    <property type="match status" value="1"/>
</dbReference>
<dbReference type="Gene3D" id="6.10.140.1320">
    <property type="match status" value="1"/>
</dbReference>
<protein>
    <submittedName>
        <fullName evidence="7">Histamine receptor H2</fullName>
    </submittedName>
</protein>
<dbReference type="PANTHER" id="PTHR12297:SF18">
    <property type="entry name" value="HIG1 DOMAIN FAMILY MEMBER 2A"/>
    <property type="match status" value="1"/>
</dbReference>
<dbReference type="HOGENOM" id="CLU_087356_4_0_1"/>
<dbReference type="PROSITE" id="PS51503">
    <property type="entry name" value="HIG1"/>
    <property type="match status" value="1"/>
</dbReference>
<feature type="transmembrane region" description="Helical" evidence="5">
    <location>
        <begin position="32"/>
        <end position="57"/>
    </location>
</feature>
<feature type="domain" description="HIG1" evidence="6">
    <location>
        <begin position="81"/>
        <end position="167"/>
    </location>
</feature>
<comment type="subcellular location">
    <subcellularLocation>
        <location evidence="1">Mitochondrion membrane</location>
    </subcellularLocation>
</comment>
<evidence type="ECO:0000256" key="5">
    <source>
        <dbReference type="SAM" id="Phobius"/>
    </source>
</evidence>
<evidence type="ECO:0000256" key="3">
    <source>
        <dbReference type="ARBA" id="ARBA00022989"/>
    </source>
</evidence>
<dbReference type="Gene3D" id="1.20.1070.10">
    <property type="entry name" value="Rhodopsin 7-helix transmembrane proteins"/>
    <property type="match status" value="1"/>
</dbReference>
<reference evidence="7 8" key="1">
    <citation type="journal article" date="2012" name="Nature">
        <title>The genomic landscape of species divergence in Ficedula flycatchers.</title>
        <authorList>
            <person name="Ellegren H."/>
            <person name="Smeds L."/>
            <person name="Burri R."/>
            <person name="Olason P.I."/>
            <person name="Backstrom N."/>
            <person name="Kawakami T."/>
            <person name="Kunstner A."/>
            <person name="Makinen H."/>
            <person name="Nadachowska-Brzyska K."/>
            <person name="Qvarnstrom A."/>
            <person name="Uebbing S."/>
            <person name="Wolf J.B."/>
        </authorList>
    </citation>
    <scope>NUCLEOTIDE SEQUENCE [LARGE SCALE GENOMIC DNA]</scope>
</reference>
<keyword evidence="4 5" id="KW-0472">Membrane</keyword>
<dbReference type="GO" id="GO:0097250">
    <property type="term" value="P:mitochondrial respirasome assembly"/>
    <property type="evidence" value="ECO:0007669"/>
    <property type="project" value="TreeGrafter"/>
</dbReference>
<gene>
    <name evidence="7" type="primary">HRH2</name>
</gene>
<proteinExistence type="predicted"/>
<organism evidence="7 8">
    <name type="scientific">Ficedula albicollis</name>
    <name type="common">Collared flycatcher</name>
    <name type="synonym">Muscicapa albicollis</name>
    <dbReference type="NCBI Taxonomy" id="59894"/>
    <lineage>
        <taxon>Eukaryota</taxon>
        <taxon>Metazoa</taxon>
        <taxon>Chordata</taxon>
        <taxon>Craniata</taxon>
        <taxon>Vertebrata</taxon>
        <taxon>Euteleostomi</taxon>
        <taxon>Archelosauria</taxon>
        <taxon>Archosauria</taxon>
        <taxon>Dinosauria</taxon>
        <taxon>Saurischia</taxon>
        <taxon>Theropoda</taxon>
        <taxon>Coelurosauria</taxon>
        <taxon>Aves</taxon>
        <taxon>Neognathae</taxon>
        <taxon>Neoaves</taxon>
        <taxon>Telluraves</taxon>
        <taxon>Australaves</taxon>
        <taxon>Passeriformes</taxon>
        <taxon>Muscicapidae</taxon>
        <taxon>Ficedula</taxon>
    </lineage>
</organism>